<dbReference type="EMBL" id="JAVFWL010000003">
    <property type="protein sequence ID" value="KAK6745177.1"/>
    <property type="molecule type" value="Genomic_DNA"/>
</dbReference>
<dbReference type="Proteomes" id="UP001303046">
    <property type="component" value="Unassembled WGS sequence"/>
</dbReference>
<organism evidence="2 3">
    <name type="scientific">Necator americanus</name>
    <name type="common">Human hookworm</name>
    <dbReference type="NCBI Taxonomy" id="51031"/>
    <lineage>
        <taxon>Eukaryota</taxon>
        <taxon>Metazoa</taxon>
        <taxon>Ecdysozoa</taxon>
        <taxon>Nematoda</taxon>
        <taxon>Chromadorea</taxon>
        <taxon>Rhabditida</taxon>
        <taxon>Rhabditina</taxon>
        <taxon>Rhabditomorpha</taxon>
        <taxon>Strongyloidea</taxon>
        <taxon>Ancylostomatidae</taxon>
        <taxon>Bunostominae</taxon>
        <taxon>Necator</taxon>
    </lineage>
</organism>
<evidence type="ECO:0000313" key="2">
    <source>
        <dbReference type="EMBL" id="KAK6745177.1"/>
    </source>
</evidence>
<name>A0ABR1D3R1_NECAM</name>
<sequence length="105" mass="11408">MGPRDIVDEKHRSSSRPFFSEGLCELPEPTSIYEVGDGVALSDLACVGGSSLRGGHTARCALEDPALISSNKIFEKLLPMRAQKERLTDGYPGKPGTIHRDVRDP</sequence>
<evidence type="ECO:0000313" key="3">
    <source>
        <dbReference type="Proteomes" id="UP001303046"/>
    </source>
</evidence>
<keyword evidence="3" id="KW-1185">Reference proteome</keyword>
<reference evidence="2 3" key="1">
    <citation type="submission" date="2023-08" db="EMBL/GenBank/DDBJ databases">
        <title>A Necator americanus chromosomal reference genome.</title>
        <authorList>
            <person name="Ilik V."/>
            <person name="Petrzelkova K.J."/>
            <person name="Pardy F."/>
            <person name="Fuh T."/>
            <person name="Niatou-Singa F.S."/>
            <person name="Gouil Q."/>
            <person name="Baker L."/>
            <person name="Ritchie M.E."/>
            <person name="Jex A.R."/>
            <person name="Gazzola D."/>
            <person name="Li H."/>
            <person name="Toshio Fujiwara R."/>
            <person name="Zhan B."/>
            <person name="Aroian R.V."/>
            <person name="Pafco B."/>
            <person name="Schwarz E.M."/>
        </authorList>
    </citation>
    <scope>NUCLEOTIDE SEQUENCE [LARGE SCALE GENOMIC DNA]</scope>
    <source>
        <strain evidence="2 3">Aroian</strain>
        <tissue evidence="2">Whole animal</tissue>
    </source>
</reference>
<evidence type="ECO:0000256" key="1">
    <source>
        <dbReference type="SAM" id="MobiDB-lite"/>
    </source>
</evidence>
<proteinExistence type="predicted"/>
<accession>A0ABR1D3R1</accession>
<protein>
    <submittedName>
        <fullName evidence="2">Uncharacterized protein</fullName>
    </submittedName>
</protein>
<comment type="caution">
    <text evidence="2">The sequence shown here is derived from an EMBL/GenBank/DDBJ whole genome shotgun (WGS) entry which is preliminary data.</text>
</comment>
<feature type="region of interest" description="Disordered" evidence="1">
    <location>
        <begin position="85"/>
        <end position="105"/>
    </location>
</feature>
<gene>
    <name evidence="2" type="primary">Necator_chrIII.g12491</name>
    <name evidence="2" type="ORF">RB195_011725</name>
</gene>